<comment type="caution">
    <text evidence="3">The sequence shown here is derived from an EMBL/GenBank/DDBJ whole genome shotgun (WGS) entry which is preliminary data.</text>
</comment>
<reference evidence="3 4" key="1">
    <citation type="submission" date="2019-01" db="EMBL/GenBank/DDBJ databases">
        <title>A draft genome assembly of the solar-powered sea slug Elysia chlorotica.</title>
        <authorList>
            <person name="Cai H."/>
            <person name="Li Q."/>
            <person name="Fang X."/>
            <person name="Li J."/>
            <person name="Curtis N.E."/>
            <person name="Altenburger A."/>
            <person name="Shibata T."/>
            <person name="Feng M."/>
            <person name="Maeda T."/>
            <person name="Schwartz J.A."/>
            <person name="Shigenobu S."/>
            <person name="Lundholm N."/>
            <person name="Nishiyama T."/>
            <person name="Yang H."/>
            <person name="Hasebe M."/>
            <person name="Li S."/>
            <person name="Pierce S.K."/>
            <person name="Wang J."/>
        </authorList>
    </citation>
    <scope>NUCLEOTIDE SEQUENCE [LARGE SCALE GENOMIC DNA]</scope>
    <source>
        <strain evidence="3">EC2010</strain>
        <tissue evidence="3">Whole organism of an adult</tissue>
    </source>
</reference>
<keyword evidence="2" id="KW-1133">Transmembrane helix</keyword>
<evidence type="ECO:0000313" key="4">
    <source>
        <dbReference type="Proteomes" id="UP000271974"/>
    </source>
</evidence>
<feature type="compositionally biased region" description="Polar residues" evidence="1">
    <location>
        <begin position="428"/>
        <end position="442"/>
    </location>
</feature>
<feature type="compositionally biased region" description="Basic residues" evidence="1">
    <location>
        <begin position="14"/>
        <end position="25"/>
    </location>
</feature>
<sequence>MLVPDSPPHIHQERQRRHSRYRRKSPSPFSVERKGSRCNENLRSELGRQSSPPKKVRIVQDQKTSKSFQHTNIDMGEKRGSICPIKTTPHRSQESKTHMNLEISNVICRRILRKRSFPRDTLSCKDHRRVENLPSEDHSGFVMDKSPDVNRESRARSIGKNTKNESYQNHVLDSRSDMSIPSYKSSIAVSKALPADKERIFLTLNPSPRLIEKPCFVNDENFPTFFDEQKLNQPRFINSGVFRTDTSGNISDNSEYCQNHFPSTDEADFRDKSKSIKHWLNTSSFSKFNVQSNEKLAPDNHVSSKAETSIGTNYFISKSAARGSRHSSQLSAAGLCCDESLLLPALDEGSPQNTAALTAAGLRISSRRSPKGQGSKHHRCSTEGGYRWKTCITNLCALVVVLELIFVTFLWLKDMVSEGKTAFGDMNPNGNESQQNSATPAQ</sequence>
<accession>A0A433T2T9</accession>
<evidence type="ECO:0000256" key="1">
    <source>
        <dbReference type="SAM" id="MobiDB-lite"/>
    </source>
</evidence>
<dbReference type="EMBL" id="RQTK01000709">
    <property type="protein sequence ID" value="RUS75830.1"/>
    <property type="molecule type" value="Genomic_DNA"/>
</dbReference>
<keyword evidence="4" id="KW-1185">Reference proteome</keyword>
<organism evidence="3 4">
    <name type="scientific">Elysia chlorotica</name>
    <name type="common">Eastern emerald elysia</name>
    <name type="synonym">Sea slug</name>
    <dbReference type="NCBI Taxonomy" id="188477"/>
    <lineage>
        <taxon>Eukaryota</taxon>
        <taxon>Metazoa</taxon>
        <taxon>Spiralia</taxon>
        <taxon>Lophotrochozoa</taxon>
        <taxon>Mollusca</taxon>
        <taxon>Gastropoda</taxon>
        <taxon>Heterobranchia</taxon>
        <taxon>Euthyneura</taxon>
        <taxon>Panpulmonata</taxon>
        <taxon>Sacoglossa</taxon>
        <taxon>Placobranchoidea</taxon>
        <taxon>Plakobranchidae</taxon>
        <taxon>Elysia</taxon>
    </lineage>
</organism>
<feature type="compositionally biased region" description="Basic and acidic residues" evidence="1">
    <location>
        <begin position="135"/>
        <end position="155"/>
    </location>
</feature>
<feature type="region of interest" description="Disordered" evidence="1">
    <location>
        <begin position="423"/>
        <end position="442"/>
    </location>
</feature>
<protein>
    <submittedName>
        <fullName evidence="3">Uncharacterized protein</fullName>
    </submittedName>
</protein>
<gene>
    <name evidence="3" type="ORF">EGW08_016422</name>
</gene>
<feature type="transmembrane region" description="Helical" evidence="2">
    <location>
        <begin position="392"/>
        <end position="412"/>
    </location>
</feature>
<keyword evidence="2" id="KW-0472">Membrane</keyword>
<evidence type="ECO:0000313" key="3">
    <source>
        <dbReference type="EMBL" id="RUS75830.1"/>
    </source>
</evidence>
<feature type="compositionally biased region" description="Basic and acidic residues" evidence="1">
    <location>
        <begin position="31"/>
        <end position="46"/>
    </location>
</feature>
<keyword evidence="2" id="KW-0812">Transmembrane</keyword>
<name>A0A433T2T9_ELYCH</name>
<feature type="region of interest" description="Disordered" evidence="1">
    <location>
        <begin position="135"/>
        <end position="156"/>
    </location>
</feature>
<evidence type="ECO:0000256" key="2">
    <source>
        <dbReference type="SAM" id="Phobius"/>
    </source>
</evidence>
<dbReference type="AlphaFoldDB" id="A0A433T2T9"/>
<feature type="region of interest" description="Disordered" evidence="1">
    <location>
        <begin position="1"/>
        <end position="66"/>
    </location>
</feature>
<dbReference type="Proteomes" id="UP000271974">
    <property type="component" value="Unassembled WGS sequence"/>
</dbReference>
<proteinExistence type="predicted"/>